<protein>
    <recommendedName>
        <fullName evidence="5">Retrotransposon gag domain-containing protein</fullName>
    </recommendedName>
</protein>
<reference evidence="3 4" key="1">
    <citation type="submission" date="2024-09" db="EMBL/GenBank/DDBJ databases">
        <title>Chromosome-scale assembly of Riccia sorocarpa.</title>
        <authorList>
            <person name="Paukszto L."/>
        </authorList>
    </citation>
    <scope>NUCLEOTIDE SEQUENCE [LARGE SCALE GENOMIC DNA]</scope>
    <source>
        <strain evidence="3">LP-2024</strain>
        <tissue evidence="3">Aerial parts of the thallus</tissue>
    </source>
</reference>
<name>A0ABD3HGA4_9MARC</name>
<keyword evidence="4" id="KW-1185">Reference proteome</keyword>
<organism evidence="3 4">
    <name type="scientific">Riccia sorocarpa</name>
    <dbReference type="NCBI Taxonomy" id="122646"/>
    <lineage>
        <taxon>Eukaryota</taxon>
        <taxon>Viridiplantae</taxon>
        <taxon>Streptophyta</taxon>
        <taxon>Embryophyta</taxon>
        <taxon>Marchantiophyta</taxon>
        <taxon>Marchantiopsida</taxon>
        <taxon>Marchantiidae</taxon>
        <taxon>Marchantiales</taxon>
        <taxon>Ricciaceae</taxon>
        <taxon>Riccia</taxon>
    </lineage>
</organism>
<dbReference type="Proteomes" id="UP001633002">
    <property type="component" value="Unassembled WGS sequence"/>
</dbReference>
<keyword evidence="2" id="KW-0472">Membrane</keyword>
<evidence type="ECO:0000313" key="4">
    <source>
        <dbReference type="Proteomes" id="UP001633002"/>
    </source>
</evidence>
<comment type="caution">
    <text evidence="3">The sequence shown here is derived from an EMBL/GenBank/DDBJ whole genome shotgun (WGS) entry which is preliminary data.</text>
</comment>
<dbReference type="AlphaFoldDB" id="A0ABD3HGA4"/>
<sequence>MIFKQSCARRPFWRSFARKDILVIFWRSFAGKDILVIFWRSFARKDILVIIRRSCARRSFWRSSVREDVLTNPQRSLLTTIHQGEVRQINKLPDQIRQIDLHQNQEVTKSLPARLNDKDTPISVNRCNPGSPSSPEKYFLDGKWWLKSARRNLEREENIGSTVASEEDPPLVLPWEQYREEGVRYRLIETSGSDEEDCIFIATEDIVVDDLRDQELRNQPDAADLQDASSSNTQKGKEGETALGVAPIAPVPNPIAQPGVLPTVVIPMAEVPVRGVYPATNIPSPAMDIYYDGNSEFNGFISKFESIATVNNSPRDQWILLVRPYFRGGADVWFENLPDPTKRDYDLMVAAGKDRITKILQWQQIREYQDIHHILRVMHQAPGWPGQGVNPIPGWPGHGVNTAPRWPRHGASPIPGWPTPGGYHSVPACGYNTPTPPRGHVIEECNALKRAQAQRNGNQNPANVHTVTTTQPNPGSNDPNLDKGITGDNLFSVTAAEEIISKGVAQKEDGCVAQCAKDLFSWQNVLNLSS</sequence>
<keyword evidence="2" id="KW-1133">Transmembrane helix</keyword>
<evidence type="ECO:0000313" key="3">
    <source>
        <dbReference type="EMBL" id="KAL3690615.1"/>
    </source>
</evidence>
<dbReference type="EMBL" id="JBJQOH010000004">
    <property type="protein sequence ID" value="KAL3690615.1"/>
    <property type="molecule type" value="Genomic_DNA"/>
</dbReference>
<gene>
    <name evidence="3" type="ORF">R1sor_016924</name>
</gene>
<keyword evidence="2" id="KW-0812">Transmembrane</keyword>
<evidence type="ECO:0000256" key="1">
    <source>
        <dbReference type="SAM" id="MobiDB-lite"/>
    </source>
</evidence>
<accession>A0ABD3HGA4</accession>
<evidence type="ECO:0000256" key="2">
    <source>
        <dbReference type="SAM" id="Phobius"/>
    </source>
</evidence>
<evidence type="ECO:0008006" key="5">
    <source>
        <dbReference type="Google" id="ProtNLM"/>
    </source>
</evidence>
<feature type="transmembrane region" description="Helical" evidence="2">
    <location>
        <begin position="21"/>
        <end position="42"/>
    </location>
</feature>
<feature type="region of interest" description="Disordered" evidence="1">
    <location>
        <begin position="219"/>
        <end position="240"/>
    </location>
</feature>
<proteinExistence type="predicted"/>